<dbReference type="PANTHER" id="PTHR33825:SF5">
    <property type="entry name" value="TRANSMEMBRANE PROTEIN"/>
    <property type="match status" value="1"/>
</dbReference>
<dbReference type="PANTHER" id="PTHR33825">
    <property type="entry name" value="CHITINASE-LIKE PROTEIN"/>
    <property type="match status" value="1"/>
</dbReference>
<dbReference type="AlphaFoldDB" id="A0AA43KBI1"/>
<name>A0AA43KBI1_9CYAN</name>
<keyword evidence="2" id="KW-1185">Reference proteome</keyword>
<sequence length="154" mass="17101">MIDPLFWLGLSLLLVATSLTAVLVAAIPALQELARAARSAEKLFDTLSRELPPTLISIRKTGMEIKDLTDDVSEGVQSAGKVVKQVDQGLNTAKKQAKNLQISTRSLVVGVKTAWQSFTRPKPAKRVERLPISEKLHEKPPLTLREREVLKRRE</sequence>
<comment type="caution">
    <text evidence="1">The sequence shown here is derived from an EMBL/GenBank/DDBJ whole genome shotgun (WGS) entry which is preliminary data.</text>
</comment>
<evidence type="ECO:0000313" key="1">
    <source>
        <dbReference type="EMBL" id="MDH6060462.1"/>
    </source>
</evidence>
<dbReference type="EMBL" id="JANQDH010000051">
    <property type="protein sequence ID" value="MDH6060462.1"/>
    <property type="molecule type" value="Genomic_DNA"/>
</dbReference>
<organism evidence="1 2">
    <name type="scientific">Chrysosporum bergii ANA360D</name>
    <dbReference type="NCBI Taxonomy" id="617107"/>
    <lineage>
        <taxon>Bacteria</taxon>
        <taxon>Bacillati</taxon>
        <taxon>Cyanobacteriota</taxon>
        <taxon>Cyanophyceae</taxon>
        <taxon>Nostocales</taxon>
        <taxon>Nodulariaceae</taxon>
        <taxon>Chrysosporum</taxon>
    </lineage>
</organism>
<protein>
    <recommendedName>
        <fullName evidence="3">DUF948 domain-containing protein</fullName>
    </recommendedName>
</protein>
<reference evidence="1 2" key="1">
    <citation type="journal article" date="2023" name="J. Phycol.">
        <title>Chrysosporum ovalisporum is synonymous with the true-branching cyanobacterium Umezakia natans (Nostocales/Aphanizomenonaceae).</title>
        <authorList>
            <person name="McGregor G.B."/>
            <person name="Sendall B.C."/>
            <person name="Niiyama Y."/>
            <person name="Tuji A."/>
            <person name="Willis A."/>
        </authorList>
    </citation>
    <scope>NUCLEOTIDE SEQUENCE [LARGE SCALE GENOMIC DNA]</scope>
    <source>
        <strain evidence="1 2">ANA360D</strain>
    </source>
</reference>
<dbReference type="RefSeq" id="WP_280654460.1">
    <property type="nucleotide sequence ID" value="NZ_JANQDH010000051.1"/>
</dbReference>
<evidence type="ECO:0000313" key="2">
    <source>
        <dbReference type="Proteomes" id="UP001159387"/>
    </source>
</evidence>
<gene>
    <name evidence="1" type="ORF">NWP17_08430</name>
</gene>
<proteinExistence type="predicted"/>
<dbReference type="Proteomes" id="UP001159387">
    <property type="component" value="Unassembled WGS sequence"/>
</dbReference>
<accession>A0AA43KBI1</accession>
<evidence type="ECO:0008006" key="3">
    <source>
        <dbReference type="Google" id="ProtNLM"/>
    </source>
</evidence>